<dbReference type="OrthoDB" id="616263at2759"/>
<gene>
    <name evidence="1" type="primary">NCL1_53974</name>
    <name evidence="1" type="ORF">NPIL_703031</name>
</gene>
<proteinExistence type="predicted"/>
<sequence>MVRFKSANTSLEDKPGRIRPSDFIDQALLTTVEEDESLTTRMLTENFEIDHSTSVRCLKKLRKVWTLSGGVSHELSPLIRLSH</sequence>
<protein>
    <submittedName>
        <fullName evidence="1">Histone-lysine N-methyltransferase SETMAR</fullName>
    </submittedName>
</protein>
<name>A0A8X6N0T3_NEPPI</name>
<evidence type="ECO:0000313" key="2">
    <source>
        <dbReference type="Proteomes" id="UP000887013"/>
    </source>
</evidence>
<keyword evidence="2" id="KW-1185">Reference proteome</keyword>
<organism evidence="1 2">
    <name type="scientific">Nephila pilipes</name>
    <name type="common">Giant wood spider</name>
    <name type="synonym">Nephila maculata</name>
    <dbReference type="NCBI Taxonomy" id="299642"/>
    <lineage>
        <taxon>Eukaryota</taxon>
        <taxon>Metazoa</taxon>
        <taxon>Ecdysozoa</taxon>
        <taxon>Arthropoda</taxon>
        <taxon>Chelicerata</taxon>
        <taxon>Arachnida</taxon>
        <taxon>Araneae</taxon>
        <taxon>Araneomorphae</taxon>
        <taxon>Entelegynae</taxon>
        <taxon>Araneoidea</taxon>
        <taxon>Nephilidae</taxon>
        <taxon>Nephila</taxon>
    </lineage>
</organism>
<comment type="caution">
    <text evidence="1">The sequence shown here is derived from an EMBL/GenBank/DDBJ whole genome shotgun (WGS) entry which is preliminary data.</text>
</comment>
<accession>A0A8X6N0T3</accession>
<dbReference type="Proteomes" id="UP000887013">
    <property type="component" value="Unassembled WGS sequence"/>
</dbReference>
<reference evidence="1" key="1">
    <citation type="submission" date="2020-08" db="EMBL/GenBank/DDBJ databases">
        <title>Multicomponent nature underlies the extraordinary mechanical properties of spider dragline silk.</title>
        <authorList>
            <person name="Kono N."/>
            <person name="Nakamura H."/>
            <person name="Mori M."/>
            <person name="Yoshida Y."/>
            <person name="Ohtoshi R."/>
            <person name="Malay A.D."/>
            <person name="Moran D.A.P."/>
            <person name="Tomita M."/>
            <person name="Numata K."/>
            <person name="Arakawa K."/>
        </authorList>
    </citation>
    <scope>NUCLEOTIDE SEQUENCE</scope>
</reference>
<dbReference type="EMBL" id="BMAW01004354">
    <property type="protein sequence ID" value="GFS88332.1"/>
    <property type="molecule type" value="Genomic_DNA"/>
</dbReference>
<dbReference type="AlphaFoldDB" id="A0A8X6N0T3"/>
<evidence type="ECO:0000313" key="1">
    <source>
        <dbReference type="EMBL" id="GFS88332.1"/>
    </source>
</evidence>